<dbReference type="KEGG" id="cke:B5M06_08580"/>
<dbReference type="InterPro" id="IPR049708">
    <property type="entry name" value="PP0621-like"/>
</dbReference>
<sequence>MKYLLVALVVMIAIGIWRNNRRKEEDVPPPRRSKQRQVEQMVTCAHCGLHLPASDAVASKDQLHYCCSEHRRLGPH</sequence>
<dbReference type="AlphaFoldDB" id="A0A1V3TLI8"/>
<dbReference type="NCBIfam" id="NF041023">
    <property type="entry name" value="PP0621_fam"/>
    <property type="match status" value="1"/>
</dbReference>
<accession>A0A1V0BES8</accession>
<dbReference type="GeneID" id="83039374"/>
<organism evidence="1 2">
    <name type="scientific">Comamonas kerstersii</name>
    <dbReference type="NCBI Taxonomy" id="225992"/>
    <lineage>
        <taxon>Bacteria</taxon>
        <taxon>Pseudomonadati</taxon>
        <taxon>Pseudomonadota</taxon>
        <taxon>Betaproteobacteria</taxon>
        <taxon>Burkholderiales</taxon>
        <taxon>Comamonadaceae</taxon>
        <taxon>Comamonas</taxon>
    </lineage>
</organism>
<protein>
    <recommendedName>
        <fullName evidence="3">Preprotein translocase subunit YajC</fullName>
    </recommendedName>
</protein>
<dbReference type="RefSeq" id="WP_054065060.1">
    <property type="nucleotide sequence ID" value="NZ_CAUCIF010000014.1"/>
</dbReference>
<reference evidence="1 2" key="1">
    <citation type="submission" date="2017-03" db="EMBL/GenBank/DDBJ databases">
        <title>Rapid Whole Genome Sequencing of Comamonas kerstersii Causing Continuous ambulatory Peritoneal Dialysis-Associated Peritonitis.</title>
        <authorList>
            <person name="Zheng B."/>
        </authorList>
    </citation>
    <scope>NUCLEOTIDE SEQUENCE [LARGE SCALE GENOMIC DNA]</scope>
    <source>
        <strain evidence="1 2">8943</strain>
    </source>
</reference>
<evidence type="ECO:0000313" key="1">
    <source>
        <dbReference type="EMBL" id="AQZ98304.1"/>
    </source>
</evidence>
<evidence type="ECO:0000313" key="2">
    <source>
        <dbReference type="Proteomes" id="UP000242792"/>
    </source>
</evidence>
<dbReference type="Proteomes" id="UP000242792">
    <property type="component" value="Chromosome"/>
</dbReference>
<proteinExistence type="predicted"/>
<evidence type="ECO:0008006" key="3">
    <source>
        <dbReference type="Google" id="ProtNLM"/>
    </source>
</evidence>
<accession>A0A1V3TLI8</accession>
<name>A0A1V3TLI8_9BURK</name>
<dbReference type="EMBL" id="CP020121">
    <property type="protein sequence ID" value="AQZ98304.1"/>
    <property type="molecule type" value="Genomic_DNA"/>
</dbReference>
<dbReference type="OrthoDB" id="9814432at2"/>
<gene>
    <name evidence="1" type="ORF">B5M06_08580</name>
</gene>